<keyword evidence="1" id="KW-0805">Transcription regulation</keyword>
<dbReference type="PANTHER" id="PTHR30146">
    <property type="entry name" value="LACI-RELATED TRANSCRIPTIONAL REPRESSOR"/>
    <property type="match status" value="1"/>
</dbReference>
<dbReference type="PROSITE" id="PS50932">
    <property type="entry name" value="HTH_LACI_2"/>
    <property type="match status" value="1"/>
</dbReference>
<dbReference type="EMBL" id="FNSO01000004">
    <property type="protein sequence ID" value="SEC46456.1"/>
    <property type="molecule type" value="Genomic_DNA"/>
</dbReference>
<dbReference type="SUPFAM" id="SSF53822">
    <property type="entry name" value="Periplasmic binding protein-like I"/>
    <property type="match status" value="1"/>
</dbReference>
<dbReference type="PANTHER" id="PTHR30146:SF153">
    <property type="entry name" value="LACTOSE OPERON REPRESSOR"/>
    <property type="match status" value="1"/>
</dbReference>
<dbReference type="Pfam" id="PF00356">
    <property type="entry name" value="LacI"/>
    <property type="match status" value="1"/>
</dbReference>
<dbReference type="InterPro" id="IPR046335">
    <property type="entry name" value="LacI/GalR-like_sensor"/>
</dbReference>
<dbReference type="SUPFAM" id="SSF47413">
    <property type="entry name" value="lambda repressor-like DNA-binding domains"/>
    <property type="match status" value="1"/>
</dbReference>
<sequence>MRNSSDVTGNAVGGKTVTVADVATAAGVSPSTVSYVLTGKRPISPRTRRRVMESIRTLGYRRPGAPGSASGCRVGVVAVAVPPHGDQSTGTGAEFVAGAVEAARGNRLDLLLLTQDTGGDALHRVFHAALADAAIVMDVEADDPRVPPLLAARVPAVLVGGQPTEHPALAHLGFDYPAAAAACVAHLAELGHRSIVHIGQRSAAVRTTAFAAAFAAAAGHRGIRASSHPVGVAGDEIEDRLARVLAEAAPTGLVVDDEAALPRVLAALANRGLDVPGDLSVVAVCSETVANARRLPLTAVLVPGRTLGRLAVELLARQLEVLTPPSAEVLSPEVIIGGSTAPAAGS</sequence>
<dbReference type="InterPro" id="IPR010982">
    <property type="entry name" value="Lambda_DNA-bd_dom_sf"/>
</dbReference>
<accession>A0A1H4SQN8</accession>
<dbReference type="GO" id="GO:0003700">
    <property type="term" value="F:DNA-binding transcription factor activity"/>
    <property type="evidence" value="ECO:0007669"/>
    <property type="project" value="TreeGrafter"/>
</dbReference>
<dbReference type="Pfam" id="PF13377">
    <property type="entry name" value="Peripla_BP_3"/>
    <property type="match status" value="1"/>
</dbReference>
<dbReference type="Gene3D" id="1.10.260.40">
    <property type="entry name" value="lambda repressor-like DNA-binding domains"/>
    <property type="match status" value="1"/>
</dbReference>
<evidence type="ECO:0000256" key="3">
    <source>
        <dbReference type="ARBA" id="ARBA00023163"/>
    </source>
</evidence>
<dbReference type="PROSITE" id="PS00356">
    <property type="entry name" value="HTH_LACI_1"/>
    <property type="match status" value="1"/>
</dbReference>
<organism evidence="5 6">
    <name type="scientific">Amycolatopsis tolypomycina</name>
    <dbReference type="NCBI Taxonomy" id="208445"/>
    <lineage>
        <taxon>Bacteria</taxon>
        <taxon>Bacillati</taxon>
        <taxon>Actinomycetota</taxon>
        <taxon>Actinomycetes</taxon>
        <taxon>Pseudonocardiales</taxon>
        <taxon>Pseudonocardiaceae</taxon>
        <taxon>Amycolatopsis</taxon>
    </lineage>
</organism>
<keyword evidence="6" id="KW-1185">Reference proteome</keyword>
<evidence type="ECO:0000256" key="1">
    <source>
        <dbReference type="ARBA" id="ARBA00023015"/>
    </source>
</evidence>
<proteinExistence type="predicted"/>
<dbReference type="InterPro" id="IPR000843">
    <property type="entry name" value="HTH_LacI"/>
</dbReference>
<dbReference type="Gene3D" id="3.40.50.2300">
    <property type="match status" value="2"/>
</dbReference>
<evidence type="ECO:0000259" key="4">
    <source>
        <dbReference type="PROSITE" id="PS50932"/>
    </source>
</evidence>
<reference evidence="6" key="1">
    <citation type="submission" date="2016-10" db="EMBL/GenBank/DDBJ databases">
        <authorList>
            <person name="Varghese N."/>
            <person name="Submissions S."/>
        </authorList>
    </citation>
    <scope>NUCLEOTIDE SEQUENCE [LARGE SCALE GENOMIC DNA]</scope>
    <source>
        <strain evidence="6">DSM 44544</strain>
    </source>
</reference>
<evidence type="ECO:0000313" key="6">
    <source>
        <dbReference type="Proteomes" id="UP000199622"/>
    </source>
</evidence>
<dbReference type="STRING" id="208445.SAMN04489727_3850"/>
<dbReference type="SMART" id="SM00354">
    <property type="entry name" value="HTH_LACI"/>
    <property type="match status" value="1"/>
</dbReference>
<evidence type="ECO:0000256" key="2">
    <source>
        <dbReference type="ARBA" id="ARBA00023125"/>
    </source>
</evidence>
<protein>
    <submittedName>
        <fullName evidence="5">DNA-binding transcriptional regulator, LacI/PurR family</fullName>
    </submittedName>
</protein>
<keyword evidence="3" id="KW-0804">Transcription</keyword>
<dbReference type="RefSeq" id="WP_091309205.1">
    <property type="nucleotide sequence ID" value="NZ_FNSO01000004.1"/>
</dbReference>
<name>A0A1H4SQN8_9PSEU</name>
<evidence type="ECO:0000313" key="5">
    <source>
        <dbReference type="EMBL" id="SEC46456.1"/>
    </source>
</evidence>
<gene>
    <name evidence="5" type="ORF">SAMN04489727_3850</name>
</gene>
<dbReference type="AlphaFoldDB" id="A0A1H4SQN8"/>
<dbReference type="CDD" id="cd01392">
    <property type="entry name" value="HTH_LacI"/>
    <property type="match status" value="1"/>
</dbReference>
<dbReference type="GO" id="GO:0000976">
    <property type="term" value="F:transcription cis-regulatory region binding"/>
    <property type="evidence" value="ECO:0007669"/>
    <property type="project" value="TreeGrafter"/>
</dbReference>
<dbReference type="OrthoDB" id="252678at2"/>
<dbReference type="InterPro" id="IPR028082">
    <property type="entry name" value="Peripla_BP_I"/>
</dbReference>
<dbReference type="Proteomes" id="UP000199622">
    <property type="component" value="Unassembled WGS sequence"/>
</dbReference>
<keyword evidence="2 5" id="KW-0238">DNA-binding</keyword>
<feature type="domain" description="HTH lacI-type" evidence="4">
    <location>
        <begin position="17"/>
        <end position="71"/>
    </location>
</feature>